<keyword evidence="5" id="KW-0539">Nucleus</keyword>
<evidence type="ECO:0000256" key="2">
    <source>
        <dbReference type="ARBA" id="ARBA00022664"/>
    </source>
</evidence>
<evidence type="ECO:0000256" key="3">
    <source>
        <dbReference type="ARBA" id="ARBA00022737"/>
    </source>
</evidence>
<evidence type="ECO:0000313" key="7">
    <source>
        <dbReference type="EnsemblMetazoa" id="CJA24311.1"/>
    </source>
</evidence>
<organism evidence="7 8">
    <name type="scientific">Caenorhabditis japonica</name>
    <dbReference type="NCBI Taxonomy" id="281687"/>
    <lineage>
        <taxon>Eukaryota</taxon>
        <taxon>Metazoa</taxon>
        <taxon>Ecdysozoa</taxon>
        <taxon>Nematoda</taxon>
        <taxon>Chromadorea</taxon>
        <taxon>Rhabditida</taxon>
        <taxon>Rhabditina</taxon>
        <taxon>Rhabditomorpha</taxon>
        <taxon>Rhabditoidea</taxon>
        <taxon>Rhabditidae</taxon>
        <taxon>Peloderinae</taxon>
        <taxon>Caenorhabditis</taxon>
    </lineage>
</organism>
<dbReference type="InterPro" id="IPR011990">
    <property type="entry name" value="TPR-like_helical_dom_sf"/>
</dbReference>
<dbReference type="Pfam" id="PF05843">
    <property type="entry name" value="Suf"/>
    <property type="match status" value="1"/>
</dbReference>
<protein>
    <recommendedName>
        <fullName evidence="6">Suppressor of forked domain-containing protein</fullName>
    </recommendedName>
</protein>
<evidence type="ECO:0000313" key="8">
    <source>
        <dbReference type="Proteomes" id="UP000005237"/>
    </source>
</evidence>
<dbReference type="GO" id="GO:0005634">
    <property type="term" value="C:nucleus"/>
    <property type="evidence" value="ECO:0007669"/>
    <property type="project" value="UniProtKB-SubCell"/>
</dbReference>
<keyword evidence="4" id="KW-0508">mRNA splicing</keyword>
<dbReference type="SUPFAM" id="SSF48452">
    <property type="entry name" value="TPR-like"/>
    <property type="match status" value="1"/>
</dbReference>
<feature type="domain" description="Suppressor of forked" evidence="6">
    <location>
        <begin position="21"/>
        <end position="119"/>
    </location>
</feature>
<keyword evidence="8" id="KW-1185">Reference proteome</keyword>
<keyword evidence="2" id="KW-0507">mRNA processing</keyword>
<dbReference type="PANTHER" id="PTHR17204:SF25">
    <property type="entry name" value="RRM DOMAIN-CONTAINING PROTEIN"/>
    <property type="match status" value="1"/>
</dbReference>
<name>A0A8R1I5Q5_CAEJA</name>
<dbReference type="GO" id="GO:0006397">
    <property type="term" value="P:mRNA processing"/>
    <property type="evidence" value="ECO:0007669"/>
    <property type="project" value="UniProtKB-KW"/>
</dbReference>
<dbReference type="PANTHER" id="PTHR17204">
    <property type="entry name" value="PRE-MRNA PROCESSING PROTEIN PRP39-RELATED"/>
    <property type="match status" value="1"/>
</dbReference>
<dbReference type="InterPro" id="IPR008847">
    <property type="entry name" value="Suf"/>
</dbReference>
<keyword evidence="3" id="KW-0677">Repeat</keyword>
<dbReference type="GO" id="GO:0008380">
    <property type="term" value="P:RNA splicing"/>
    <property type="evidence" value="ECO:0007669"/>
    <property type="project" value="UniProtKB-KW"/>
</dbReference>
<reference evidence="8" key="1">
    <citation type="submission" date="2010-08" db="EMBL/GenBank/DDBJ databases">
        <authorList>
            <consortium name="Caenorhabditis japonica Sequencing Consortium"/>
            <person name="Wilson R.K."/>
        </authorList>
    </citation>
    <scope>NUCLEOTIDE SEQUENCE [LARGE SCALE GENOMIC DNA]</scope>
    <source>
        <strain evidence="8">DF5081</strain>
    </source>
</reference>
<proteinExistence type="predicted"/>
<evidence type="ECO:0000256" key="1">
    <source>
        <dbReference type="ARBA" id="ARBA00004123"/>
    </source>
</evidence>
<evidence type="ECO:0000256" key="4">
    <source>
        <dbReference type="ARBA" id="ARBA00023187"/>
    </source>
</evidence>
<sequence length="159" mass="18562">MADVEMQSDSDESPMEDYDEEIEKIKKKLLQDDRNISAANTLLHLLKKNGDFEELDDKRKEFVEWAPLTAKNWVDWITDTIAKGQTPIEEIDKMFEKALFDENDVAIWVERIFFAQKIDPESCRKICELALAAIGGRYDSGGHVWIIFLEYEREKLKSE</sequence>
<comment type="subcellular location">
    <subcellularLocation>
        <location evidence="1">Nucleus</location>
    </subcellularLocation>
</comment>
<dbReference type="Gene3D" id="1.25.40.10">
    <property type="entry name" value="Tetratricopeptide repeat domain"/>
    <property type="match status" value="1"/>
</dbReference>
<dbReference type="EnsemblMetazoa" id="CJA24311.1">
    <property type="protein sequence ID" value="CJA24311.1"/>
    <property type="gene ID" value="WBGene00179883"/>
</dbReference>
<reference evidence="7" key="2">
    <citation type="submission" date="2022-06" db="UniProtKB">
        <authorList>
            <consortium name="EnsemblMetazoa"/>
        </authorList>
    </citation>
    <scope>IDENTIFICATION</scope>
    <source>
        <strain evidence="7">DF5081</strain>
    </source>
</reference>
<accession>A0A8R1I5Q5</accession>
<evidence type="ECO:0000256" key="5">
    <source>
        <dbReference type="ARBA" id="ARBA00023242"/>
    </source>
</evidence>
<dbReference type="Proteomes" id="UP000005237">
    <property type="component" value="Unassembled WGS sequence"/>
</dbReference>
<dbReference type="AlphaFoldDB" id="A0A8R1I5Q5"/>
<evidence type="ECO:0000259" key="6">
    <source>
        <dbReference type="Pfam" id="PF05843"/>
    </source>
</evidence>